<dbReference type="CDD" id="cd06588">
    <property type="entry name" value="PhnB_like"/>
    <property type="match status" value="1"/>
</dbReference>
<sequence length="158" mass="17436">MQKVTTFLWYDDQAEQAAELYVSLLPNSRIVHVDRFGADDADPSAGTVVVTFELDGIEYQAMNAGPMFSFTEAVSISVLCEDQAEVDRLWEALTADGGEPSRCGWLKDRWGLSWQIVPKALIELQKDTDPARARRVNEAMMMMGKIDVAALYAAADAG</sequence>
<dbReference type="PANTHER" id="PTHR33990:SF2">
    <property type="entry name" value="PHNB-LIKE DOMAIN-CONTAINING PROTEIN"/>
    <property type="match status" value="1"/>
</dbReference>
<reference evidence="2" key="1">
    <citation type="submission" date="2024-05" db="EMBL/GenBank/DDBJ databases">
        <title>The Natural Products Discovery Center: Release of the First 8490 Sequenced Strains for Exploring Actinobacteria Biosynthetic Diversity.</title>
        <authorList>
            <person name="Kalkreuter E."/>
            <person name="Kautsar S.A."/>
            <person name="Yang D."/>
            <person name="Bader C.D."/>
            <person name="Teijaro C.N."/>
            <person name="Fluegel L."/>
            <person name="Davis C.M."/>
            <person name="Simpson J.R."/>
            <person name="Lauterbach L."/>
            <person name="Steele A.D."/>
            <person name="Gui C."/>
            <person name="Meng S."/>
            <person name="Li G."/>
            <person name="Viehrig K."/>
            <person name="Ye F."/>
            <person name="Su P."/>
            <person name="Kiefer A.F."/>
            <person name="Nichols A."/>
            <person name="Cepeda A.J."/>
            <person name="Yan W."/>
            <person name="Fan B."/>
            <person name="Jiang Y."/>
            <person name="Adhikari A."/>
            <person name="Zheng C.-J."/>
            <person name="Schuster L."/>
            <person name="Cowan T.M."/>
            <person name="Smanski M.J."/>
            <person name="Chevrette M.G."/>
            <person name="de Carvalho L.P.S."/>
            <person name="Shen B."/>
        </authorList>
    </citation>
    <scope>NUCLEOTIDE SEQUENCE</scope>
    <source>
        <strain evidence="2">NPDC080035</strain>
    </source>
</reference>
<gene>
    <name evidence="2" type="ORF">AAME72_17965</name>
</gene>
<dbReference type="InterPro" id="IPR029068">
    <property type="entry name" value="Glyas_Bleomycin-R_OHBP_Dase"/>
</dbReference>
<dbReference type="InterPro" id="IPR028973">
    <property type="entry name" value="PhnB-like"/>
</dbReference>
<dbReference type="PIRSF" id="PIRSF021700">
    <property type="entry name" value="3_dmu_93_MTrfase"/>
    <property type="match status" value="1"/>
</dbReference>
<organism evidence="2">
    <name type="scientific">Leifsonia sp. NPDC080035</name>
    <dbReference type="NCBI Taxonomy" id="3143936"/>
    <lineage>
        <taxon>Bacteria</taxon>
        <taxon>Bacillati</taxon>
        <taxon>Actinomycetota</taxon>
        <taxon>Actinomycetes</taxon>
        <taxon>Micrococcales</taxon>
        <taxon>Microbacteriaceae</taxon>
        <taxon>Leifsonia</taxon>
    </lineage>
</organism>
<accession>A0AAU7GDA0</accession>
<dbReference type="SUPFAM" id="SSF54593">
    <property type="entry name" value="Glyoxalase/Bleomycin resistance protein/Dihydroxybiphenyl dioxygenase"/>
    <property type="match status" value="1"/>
</dbReference>
<dbReference type="PANTHER" id="PTHR33990">
    <property type="entry name" value="PROTEIN YJDN-RELATED"/>
    <property type="match status" value="1"/>
</dbReference>
<dbReference type="Pfam" id="PF06983">
    <property type="entry name" value="3-dmu-9_3-mt"/>
    <property type="match status" value="1"/>
</dbReference>
<dbReference type="AlphaFoldDB" id="A0AAU7GDA0"/>
<dbReference type="RefSeq" id="WP_348787894.1">
    <property type="nucleotide sequence ID" value="NZ_CP157390.1"/>
</dbReference>
<name>A0AAU7GDA0_9MICO</name>
<dbReference type="EMBL" id="CP157390">
    <property type="protein sequence ID" value="XBM47933.1"/>
    <property type="molecule type" value="Genomic_DNA"/>
</dbReference>
<proteinExistence type="predicted"/>
<dbReference type="InterPro" id="IPR009725">
    <property type="entry name" value="3_dmu_93_MTrfase"/>
</dbReference>
<protein>
    <submittedName>
        <fullName evidence="2">VOC family protein</fullName>
    </submittedName>
</protein>
<evidence type="ECO:0000259" key="1">
    <source>
        <dbReference type="Pfam" id="PF06983"/>
    </source>
</evidence>
<feature type="domain" description="PhnB-like" evidence="1">
    <location>
        <begin position="2"/>
        <end position="117"/>
    </location>
</feature>
<evidence type="ECO:0000313" key="2">
    <source>
        <dbReference type="EMBL" id="XBM47933.1"/>
    </source>
</evidence>
<dbReference type="Gene3D" id="3.10.180.10">
    <property type="entry name" value="2,3-Dihydroxybiphenyl 1,2-Dioxygenase, domain 1"/>
    <property type="match status" value="1"/>
</dbReference>